<dbReference type="Gene3D" id="3.30.70.270">
    <property type="match status" value="1"/>
</dbReference>
<keyword evidence="14" id="KW-0067">ATP-binding</keyword>
<evidence type="ECO:0000256" key="10">
    <source>
        <dbReference type="ARBA" id="ARBA00022741"/>
    </source>
</evidence>
<dbReference type="Gene3D" id="2.40.10.10">
    <property type="entry name" value="Trypsin-like serine proteases"/>
    <property type="match status" value="1"/>
</dbReference>
<name>A0A6M9Z7H8_9VIRU</name>
<dbReference type="GO" id="GO:0006508">
    <property type="term" value="P:proteolysis"/>
    <property type="evidence" value="ECO:0007669"/>
    <property type="project" value="UniProtKB-KW"/>
</dbReference>
<dbReference type="InterPro" id="IPR044067">
    <property type="entry name" value="PCV_3C_PRO"/>
</dbReference>
<dbReference type="InterPro" id="IPR000605">
    <property type="entry name" value="Helicase_SF3_ssDNA/RNA_vir"/>
</dbReference>
<keyword evidence="17" id="KW-1035">Host cytoplasm</keyword>
<dbReference type="InterPro" id="IPR001205">
    <property type="entry name" value="RNA-dir_pol_C"/>
</dbReference>
<evidence type="ECO:0000256" key="3">
    <source>
        <dbReference type="ARBA" id="ARBA00020107"/>
    </source>
</evidence>
<protein>
    <recommendedName>
        <fullName evidence="3">Genome polyprotein</fullName>
    </recommendedName>
</protein>
<sequence length="2963" mass="331141">MDNSNKTNQNNPTCQSASEESFITIAPYSTVPENPLVEAQTSENQTNGYTNESELWKKFLEEPSVVDNPDHCVIDMSHLDLPLTRNERRKAHNKVRELYDDEKRRCGLEPGNYFCSVCYKQTNGLHNYTQHLNSPCHATALRFSLTDVSCRVEEDDQVFWYCNLCHIKTTSVDGLKNHFGGKQHSIAVKAVQKMYGTPQSGHALVVVDLKNFQEAFQTKKVILCNRCNVCHLTKYDHTCYGEVTPPLAVVQSQNDVEAVLDMQKELSLLQRVVDDAIALDPLNWVTNKEYRKQVISSLSKLPTFEDSKKLSKTAKLINVLQTARLLSEGTHSHNWPTSQLMVTALMTVFRSSDEVRRNLLLTVPVVKPQHDTTNVTEEVKDMFAPPPEVWIDTFIETPDEPTYNYMVDNWQRGSFARARATVIHGQDWMWKALKSDYLAYSHVFLNHINTSHLSPPARSAIMRIFVRSFGLSTHDVVSSYYQPHHVVDADLDSCVRQLVIGRIRSGSFYMAYEEHVDGLIAANELTAAGGLAMYGPNILPCFLAPRLRLPGELFGPERYWSQLRDVPDEDPALAIFGPTYDSDDEVPELLGDVVDHLPTVHSQGPLPIVFPQGSDDIAAEAPEVVATGVGAVLTAVESEERTSVPPSRVDNVTAAPNAEFASLLAKPLLHANVSWDSNAVRGATLVRHLIPGDFLNDANNAHLRILEMFAAVKMDCEINVKVNGNFALQGALGVVALPMDGETARYFLANPMPIIDATQCMVDPMPMMACETKSYTYRIPFLYPHDYMTTTDTTTPITRAFGGFAIYVMSPLIAVEGASTSINLTVTVSFPNATLIQPMSDQQVSFPKFLGSYSAHSDVELPVVIPQGFNLDGVIGSVGDVISGGLSVVGGVTSIASTIGGFFGLDKPTAVVNPDKVELTSSTGWQHSNVKDNSERISMYAGSVTELPNNQPFKEYSCDLLDLCKRKVCIGSFKWKKSYPAGTELCMLGVGPQMFPESVDGARPFISHLARLFQFWQGGIKYTLVPVCTPRQTGLLQLAHVPFLQWGGDVGLAARKAMNYNVKHYELNNSGPMELECDQINVTGIQQTSDAYSKEQESFLNGYFQVNVMNELSCPAGMAEEVDVLVFMEAMDNFSLNTFLGEDSPVLYSEPMEQPITPIVYPQSSPETIPLVDPDVYVGEDQFHLPALIRRVAWQGARRLFPVEEAQAWPKARVNRVGDQAMLFTYLDAVLAPTSEDFSKSVLRSPHSLTSLFAYGRGSIRYKISMSNGDNAVVSWIPFQGENHLNSTPGVGQVFYNPKVSPHVSFEIPWMCREYMRGMTYYPITNYELSVSQSDPREYNCAQIFQSAGDDYIPFVPLSVPPTKLSHPVFSKWTTNYSRGLRVFPLRQPRVGYSDFRFLNEESNSHSVPTADNVLLSELPIVYPQADQEPILRQRLTTTTCSVFPPMLNNPAAIVASVASTANGAIQNAAASVGSSIVDGAAATLEEKFINFMSEHDGGPLSCGMELTNLVLHAGRVLSSESITEFFTNLFHAVVGTAPGKIMAYYLQDVLSQILNLFSSDGHNQVHNGPELRTQGLSSAEPLLNILVPVVGLLFCGQAISTCKSSSIVTQLLSSVANAGRFANAIMGIDRFIPWFGELWTAMKEYIPFMSSKTEMISQGEMGARVHDALQEIQALDKMLNGQDVLLTKALCDRIFFAHDAMTQCQLDLTKTPCPRLVPFVTTGMTIIRSYAKEALAVSTYTDVRYDPFGVCFTGAPGVGKSAICNRLISDISHVRKFPNFNRTYARCGTDKFWSKYTGQRFVMIDDFCATNPDATVSEMITIKSNVALSLNMAELTDKGRFFTSEYLILTTNTPYPNPTEILCKDALWRRRNVLVQTTVHPACALPNGMVDVSKVDNDNFTHLQFQLLDPIRPGRTMSGLIPYADFLRYVLDLEDRHRAAQTVLIEQSHTVSTCAKTLAASSTELPKIKTQGLDDDEDEIPEFYDGLDIPISEPLLENQGGSSTKISPPAPEGLTTVMDSHHRGDAAKRLFNPARPDAYEVQYGLELAPDYSWRVWVPQGLIDFHETQMDILDYDTKSYDDRFRYFRDLPGVFTMFAHGKAPDVNTAPRLVRAKCVKPALVPRLMDKFTTCLQTIKDSAVEVAKQPIVKYFAWFCAIVAPVILGMYVWKRSMPKVSHQNSSAYSDPGSKHRPVPLVMVQSDQKTVDLANNVASKYHTVMFIHDEVTGSLRHSQAFRLKGSTLMVNKHYFENCDRTKIAIGMLVNNKIVCMRLDDKNYLEHPDKDLALIRLNLKFQTAPNNVRHFIRERDLGKIMKPKCVLISSRPNSPVQQYSFTLNGRVDVQRENGEVYRQVYEYVAPTVSGDCTGILIADEKHIQERFLGIHCAAAGGKGYSVALTQELLYAMDKQLDDATGVMNISNAEIPMGILTGEEPTLQLQGSFDIIGQVQKQFRPGHSDKTDFIPSPIAGEAFPVSSRPPLTKKERRELGLPNGYIADCEAYGRLVDEFPPEIREIACNDVNDIIRTKVKPIRPPQLLSWKEAALGIPELPYFDRLNMASSAGWPLNLEKGSHGKHTFIDEEGNFRDDLMADCEERERMAQQGERKFSVWTTCEKDQRIPYEKAMLGKTRVFTIGNLAFTLLMRRYFLDFAAAFYNSKLDFFSAVGIDTTGPEWSKLWLKMRANYLSFAGDYGKFDKSQSPFLLWVICTMINAWYDDGPVNARVRYTIFHEIIQTITITDDCLYITLQGNPSGNTFTVIINSIINAIYLRAAWMLLALRYAPEQATMRAYNTHVLETIYGDDNGVSVTSDVPWFNLQTVSALFAEFGIEYGSATKDGTTYHYLPTDQITFLKQGQRQDPANENMIHNLMDKRTIHELTNWVRRSNDNEAMCKDNLEDACRFHYHYGREEYETFVGKVHYACDQAGLDFYAPSYLDLDLEWRRKFGYGVAAVSSSLEDYLCDPSL</sequence>
<keyword evidence="5" id="KW-0597">Phosphoprotein</keyword>
<accession>A0A6M9Z7H8</accession>
<dbReference type="InterPro" id="IPR014759">
    <property type="entry name" value="Helicase_SF3_ssRNA_vir"/>
</dbReference>
<evidence type="ECO:0000256" key="6">
    <source>
        <dbReference type="ARBA" id="ARBA00022561"/>
    </source>
</evidence>
<keyword evidence="9" id="KW-0548">Nucleotidyltransferase</keyword>
<keyword evidence="11" id="KW-0378">Hydrolase</keyword>
<proteinExistence type="predicted"/>
<dbReference type="EMBL" id="MT138122">
    <property type="protein sequence ID" value="QKN88990.1"/>
    <property type="molecule type" value="Genomic_RNA"/>
</dbReference>
<evidence type="ECO:0000313" key="21">
    <source>
        <dbReference type="EMBL" id="QKN88990.1"/>
    </source>
</evidence>
<keyword evidence="6" id="KW-0167">Capsid protein</keyword>
<dbReference type="InterPro" id="IPR009003">
    <property type="entry name" value="Peptidase_S1_PA"/>
</dbReference>
<dbReference type="InterPro" id="IPR043502">
    <property type="entry name" value="DNA/RNA_pol_sf"/>
</dbReference>
<keyword evidence="4" id="KW-0191">Covalent protein-RNA linkage</keyword>
<keyword evidence="16" id="KW-0693">Viral RNA replication</keyword>
<dbReference type="InterPro" id="IPR033703">
    <property type="entry name" value="Rhv-like"/>
</dbReference>
<keyword evidence="8" id="KW-0808">Transferase</keyword>
<dbReference type="CDD" id="cd23169">
    <property type="entry name" value="ps-ssRNAv-Picornavirales"/>
    <property type="match status" value="1"/>
</dbReference>
<dbReference type="GO" id="GO:0003968">
    <property type="term" value="F:RNA-directed RNA polymerase activity"/>
    <property type="evidence" value="ECO:0007669"/>
    <property type="project" value="InterPro"/>
</dbReference>
<dbReference type="GO" id="GO:0039694">
    <property type="term" value="P:viral RNA genome replication"/>
    <property type="evidence" value="ECO:0007669"/>
    <property type="project" value="InterPro"/>
</dbReference>
<dbReference type="InterPro" id="IPR004004">
    <property type="entry name" value="Helic/Pol/Pept_Calicivir-typ"/>
</dbReference>
<evidence type="ECO:0000256" key="17">
    <source>
        <dbReference type="ARBA" id="ARBA00023200"/>
    </source>
</evidence>
<keyword evidence="7" id="KW-0645">Protease</keyword>
<evidence type="ECO:0000259" key="18">
    <source>
        <dbReference type="PROSITE" id="PS50507"/>
    </source>
</evidence>
<dbReference type="PRINTS" id="PR00918">
    <property type="entry name" value="CALICVIRUSNS"/>
</dbReference>
<evidence type="ECO:0000256" key="2">
    <source>
        <dbReference type="ARBA" id="ARBA00004328"/>
    </source>
</evidence>
<evidence type="ECO:0000259" key="19">
    <source>
        <dbReference type="PROSITE" id="PS51218"/>
    </source>
</evidence>
<dbReference type="GO" id="GO:0003724">
    <property type="term" value="F:RNA helicase activity"/>
    <property type="evidence" value="ECO:0007669"/>
    <property type="project" value="InterPro"/>
</dbReference>
<evidence type="ECO:0000256" key="14">
    <source>
        <dbReference type="ARBA" id="ARBA00022840"/>
    </source>
</evidence>
<reference evidence="21" key="1">
    <citation type="submission" date="2020-01" db="EMBL/GenBank/DDBJ databases">
        <title>Viral genomes from wild and zoo birds in China.</title>
        <authorList>
            <person name="Lu J."/>
            <person name="Shan T."/>
            <person name="Yang S."/>
            <person name="Zhang W."/>
        </authorList>
    </citation>
    <scope>NUCLEOTIDE SEQUENCE</scope>
    <source>
        <strain evidence="21">Bsk136shi08</strain>
    </source>
</reference>
<dbReference type="GO" id="GO:0019028">
    <property type="term" value="C:viral capsid"/>
    <property type="evidence" value="ECO:0007669"/>
    <property type="project" value="UniProtKB-KW"/>
</dbReference>
<evidence type="ECO:0000256" key="8">
    <source>
        <dbReference type="ARBA" id="ARBA00022679"/>
    </source>
</evidence>
<dbReference type="InterPro" id="IPR007094">
    <property type="entry name" value="RNA-dir_pol_PSvirus"/>
</dbReference>
<feature type="domain" description="SF3 helicase" evidence="19">
    <location>
        <begin position="1728"/>
        <end position="1893"/>
    </location>
</feature>
<evidence type="ECO:0000256" key="7">
    <source>
        <dbReference type="ARBA" id="ARBA00022670"/>
    </source>
</evidence>
<evidence type="ECO:0000256" key="12">
    <source>
        <dbReference type="ARBA" id="ARBA00022806"/>
    </source>
</evidence>
<dbReference type="InterPro" id="IPR043128">
    <property type="entry name" value="Rev_trsase/Diguanyl_cyclase"/>
</dbReference>
<dbReference type="SUPFAM" id="SSF50494">
    <property type="entry name" value="Trypsin-like serine proteases"/>
    <property type="match status" value="1"/>
</dbReference>
<dbReference type="Gene3D" id="2.60.120.20">
    <property type="match status" value="3"/>
</dbReference>
<dbReference type="SMART" id="SM00355">
    <property type="entry name" value="ZnF_C2H2"/>
    <property type="match status" value="2"/>
</dbReference>
<keyword evidence="10" id="KW-0547">Nucleotide-binding</keyword>
<evidence type="ECO:0000256" key="9">
    <source>
        <dbReference type="ARBA" id="ARBA00022695"/>
    </source>
</evidence>
<keyword evidence="15" id="KW-0946">Virion</keyword>
<dbReference type="CDD" id="cd00205">
    <property type="entry name" value="rhv_like"/>
    <property type="match status" value="1"/>
</dbReference>
<dbReference type="GO" id="GO:0004197">
    <property type="term" value="F:cysteine-type endopeptidase activity"/>
    <property type="evidence" value="ECO:0007669"/>
    <property type="project" value="InterPro"/>
</dbReference>
<dbReference type="Gene3D" id="1.20.960.20">
    <property type="match status" value="1"/>
</dbReference>
<dbReference type="PROSITE" id="PS50507">
    <property type="entry name" value="RDRP_SSRNA_POS"/>
    <property type="match status" value="1"/>
</dbReference>
<dbReference type="GO" id="GO:0006351">
    <property type="term" value="P:DNA-templated transcription"/>
    <property type="evidence" value="ECO:0007669"/>
    <property type="project" value="InterPro"/>
</dbReference>
<feature type="domain" description="RdRp catalytic" evidence="18">
    <location>
        <begin position="2684"/>
        <end position="2814"/>
    </location>
</feature>
<evidence type="ECO:0000256" key="15">
    <source>
        <dbReference type="ARBA" id="ARBA00022844"/>
    </source>
</evidence>
<comment type="subcellular location">
    <subcellularLocation>
        <location evidence="1">Host cytoplasm</location>
    </subcellularLocation>
    <subcellularLocation>
        <location evidence="2">Virion</location>
    </subcellularLocation>
</comment>
<evidence type="ECO:0000259" key="20">
    <source>
        <dbReference type="PROSITE" id="PS51874"/>
    </source>
</evidence>
<dbReference type="GO" id="GO:0030430">
    <property type="term" value="C:host cell cytoplasm"/>
    <property type="evidence" value="ECO:0007669"/>
    <property type="project" value="UniProtKB-SubCell"/>
</dbReference>
<evidence type="ECO:0000256" key="11">
    <source>
        <dbReference type="ARBA" id="ARBA00022801"/>
    </source>
</evidence>
<dbReference type="GO" id="GO:0003723">
    <property type="term" value="F:RNA binding"/>
    <property type="evidence" value="ECO:0007669"/>
    <property type="project" value="InterPro"/>
</dbReference>
<evidence type="ECO:0000256" key="13">
    <source>
        <dbReference type="ARBA" id="ARBA00022807"/>
    </source>
</evidence>
<dbReference type="Pfam" id="PF00680">
    <property type="entry name" value="RdRP_1"/>
    <property type="match status" value="1"/>
</dbReference>
<organism evidence="21">
    <name type="scientific">Riboviria sp</name>
    <dbReference type="NCBI Taxonomy" id="2585031"/>
    <lineage>
        <taxon>Viruses</taxon>
        <taxon>Riboviria</taxon>
    </lineage>
</organism>
<keyword evidence="12" id="KW-0347">Helicase</keyword>
<keyword evidence="13" id="KW-0788">Thiol protease</keyword>
<evidence type="ECO:0000256" key="16">
    <source>
        <dbReference type="ARBA" id="ARBA00022953"/>
    </source>
</evidence>
<evidence type="ECO:0000256" key="1">
    <source>
        <dbReference type="ARBA" id="ARBA00004192"/>
    </source>
</evidence>
<evidence type="ECO:0000256" key="5">
    <source>
        <dbReference type="ARBA" id="ARBA00022553"/>
    </source>
</evidence>
<evidence type="ECO:0000256" key="4">
    <source>
        <dbReference type="ARBA" id="ARBA00022520"/>
    </source>
</evidence>
<dbReference type="Pfam" id="PF00910">
    <property type="entry name" value="RNA_helicase"/>
    <property type="match status" value="1"/>
</dbReference>
<dbReference type="SUPFAM" id="SSF56672">
    <property type="entry name" value="DNA/RNA polymerases"/>
    <property type="match status" value="1"/>
</dbReference>
<dbReference type="PROSITE" id="PS51874">
    <property type="entry name" value="PCV_3C_PRO"/>
    <property type="match status" value="1"/>
</dbReference>
<dbReference type="InterPro" id="IPR043504">
    <property type="entry name" value="Peptidase_S1_PA_chymotrypsin"/>
</dbReference>
<dbReference type="GO" id="GO:0005524">
    <property type="term" value="F:ATP binding"/>
    <property type="evidence" value="ECO:0007669"/>
    <property type="project" value="UniProtKB-KW"/>
</dbReference>
<dbReference type="PROSITE" id="PS51218">
    <property type="entry name" value="SF3_HELICASE_2"/>
    <property type="match status" value="1"/>
</dbReference>
<dbReference type="Pfam" id="PF12874">
    <property type="entry name" value="zf-met"/>
    <property type="match status" value="1"/>
</dbReference>
<feature type="domain" description="Peptidase C3" evidence="20">
    <location>
        <begin position="2203"/>
        <end position="2403"/>
    </location>
</feature>
<dbReference type="InterPro" id="IPR013087">
    <property type="entry name" value="Znf_C2H2_type"/>
</dbReference>
<dbReference type="InterPro" id="IPR029053">
    <property type="entry name" value="Viral_coat"/>
</dbReference>
<dbReference type="SUPFAM" id="SSF88633">
    <property type="entry name" value="Positive stranded ssRNA viruses"/>
    <property type="match status" value="3"/>
</dbReference>